<proteinExistence type="predicted"/>
<dbReference type="AlphaFoldDB" id="A0A402CHE1"/>
<evidence type="ECO:0000313" key="1">
    <source>
        <dbReference type="EMBL" id="GCE43036.1"/>
    </source>
</evidence>
<dbReference type="EMBL" id="BHYM01000065">
    <property type="protein sequence ID" value="GCE43036.1"/>
    <property type="molecule type" value="Genomic_DNA"/>
</dbReference>
<comment type="caution">
    <text evidence="1">The sequence shown here is derived from an EMBL/GenBank/DDBJ whole genome shotgun (WGS) entry which is preliminary data.</text>
</comment>
<dbReference type="Proteomes" id="UP000287519">
    <property type="component" value="Unassembled WGS sequence"/>
</dbReference>
<gene>
    <name evidence="1" type="ORF">Rhow_007165</name>
</gene>
<name>A0A402CHE1_RHOWR</name>
<reference evidence="1 2" key="1">
    <citation type="submission" date="2018-11" db="EMBL/GenBank/DDBJ databases">
        <title>Microbial catabolism of amino acid.</title>
        <authorList>
            <person name="Hibi M."/>
            <person name="Ogawa J."/>
        </authorList>
    </citation>
    <scope>NUCLEOTIDE SEQUENCE [LARGE SCALE GENOMIC DNA]</scope>
    <source>
        <strain evidence="1 2">C31-06</strain>
    </source>
</reference>
<organism evidence="1 2">
    <name type="scientific">Rhodococcus wratislaviensis</name>
    <name type="common">Tsukamurella wratislaviensis</name>
    <dbReference type="NCBI Taxonomy" id="44752"/>
    <lineage>
        <taxon>Bacteria</taxon>
        <taxon>Bacillati</taxon>
        <taxon>Actinomycetota</taxon>
        <taxon>Actinomycetes</taxon>
        <taxon>Mycobacteriales</taxon>
        <taxon>Nocardiaceae</taxon>
        <taxon>Rhodococcus</taxon>
    </lineage>
</organism>
<accession>A0A402CHE1</accession>
<evidence type="ECO:0000313" key="2">
    <source>
        <dbReference type="Proteomes" id="UP000287519"/>
    </source>
</evidence>
<keyword evidence="2" id="KW-1185">Reference proteome</keyword>
<sequence>MDIESGGLRMRVRHDNGHTYADSKLDALTKATAVLTEVSRPISAAGVAASPVTALPMLWVCQDLSE</sequence>
<protein>
    <submittedName>
        <fullName evidence="1">Uncharacterized protein</fullName>
    </submittedName>
</protein>